<name>A0A644YTK8_9ZZZZ</name>
<dbReference type="AlphaFoldDB" id="A0A644YTK8"/>
<comment type="caution">
    <text evidence="1">The sequence shown here is derived from an EMBL/GenBank/DDBJ whole genome shotgun (WGS) entry which is preliminary data.</text>
</comment>
<reference evidence="1" key="1">
    <citation type="submission" date="2019-08" db="EMBL/GenBank/DDBJ databases">
        <authorList>
            <person name="Kucharzyk K."/>
            <person name="Murdoch R.W."/>
            <person name="Higgins S."/>
            <person name="Loffler F."/>
        </authorList>
    </citation>
    <scope>NUCLEOTIDE SEQUENCE</scope>
</reference>
<sequence length="141" mass="15673">MVPESSSFWSSRFRLTSKPSRFLAKCISDGELGKTASVAASAHDSDWPSCPKYRHAAASIPTTFPPIGAWEAYNAMILFLEQDNSSRVARIISMNFSKYVRLFFRINRTVCIVRVLPPLTTLPAFMFCIIARASDTGFTPG</sequence>
<accession>A0A644YTK8</accession>
<protein>
    <submittedName>
        <fullName evidence="1">Uncharacterized protein</fullName>
    </submittedName>
</protein>
<dbReference type="EMBL" id="VSSQ01005613">
    <property type="protein sequence ID" value="MPM29803.1"/>
    <property type="molecule type" value="Genomic_DNA"/>
</dbReference>
<organism evidence="1">
    <name type="scientific">bioreactor metagenome</name>
    <dbReference type="NCBI Taxonomy" id="1076179"/>
    <lineage>
        <taxon>unclassified sequences</taxon>
        <taxon>metagenomes</taxon>
        <taxon>ecological metagenomes</taxon>
    </lineage>
</organism>
<proteinExistence type="predicted"/>
<evidence type="ECO:0000313" key="1">
    <source>
        <dbReference type="EMBL" id="MPM29803.1"/>
    </source>
</evidence>
<gene>
    <name evidence="1" type="ORF">SDC9_76344</name>
</gene>